<dbReference type="GO" id="GO:0000976">
    <property type="term" value="F:transcription cis-regulatory region binding"/>
    <property type="evidence" value="ECO:0007669"/>
    <property type="project" value="TreeGrafter"/>
</dbReference>
<dbReference type="RefSeq" id="WP_005456165.1">
    <property type="nucleotide sequence ID" value="NZ_CM001440.1"/>
</dbReference>
<dbReference type="STRING" id="882082.SaccyDRAFT_2250"/>
<reference evidence="5 6" key="1">
    <citation type="submission" date="2011-11" db="EMBL/GenBank/DDBJ databases">
        <title>The Noncontiguous Finished sequence of Saccharomonospora cyanea NA-134.</title>
        <authorList>
            <consortium name="US DOE Joint Genome Institute"/>
            <person name="Lucas S."/>
            <person name="Han J."/>
            <person name="Lapidus A."/>
            <person name="Cheng J.-F."/>
            <person name="Goodwin L."/>
            <person name="Pitluck S."/>
            <person name="Peters L."/>
            <person name="Ovchinnikova G."/>
            <person name="Lu M."/>
            <person name="Detter J.C."/>
            <person name="Han C."/>
            <person name="Tapia R."/>
            <person name="Land M."/>
            <person name="Hauser L."/>
            <person name="Kyrpides N."/>
            <person name="Ivanova N."/>
            <person name="Pagani I."/>
            <person name="Brambilla E.-M."/>
            <person name="Klenk H.-P."/>
            <person name="Woyke T."/>
        </authorList>
    </citation>
    <scope>NUCLEOTIDE SEQUENCE [LARGE SCALE GENOMIC DNA]</scope>
    <source>
        <strain evidence="5 6">NA-134</strain>
    </source>
</reference>
<evidence type="ECO:0000256" key="3">
    <source>
        <dbReference type="ARBA" id="ARBA00023163"/>
    </source>
</evidence>
<dbReference type="PRINTS" id="PR00036">
    <property type="entry name" value="HTHLACI"/>
</dbReference>
<dbReference type="InterPro" id="IPR046335">
    <property type="entry name" value="LacI/GalR-like_sensor"/>
</dbReference>
<keyword evidence="2" id="KW-0238">DNA-binding</keyword>
<dbReference type="SUPFAM" id="SSF53822">
    <property type="entry name" value="Periplasmic binding protein-like I"/>
    <property type="match status" value="1"/>
</dbReference>
<dbReference type="Gene3D" id="1.10.260.40">
    <property type="entry name" value="lambda repressor-like DNA-binding domains"/>
    <property type="match status" value="1"/>
</dbReference>
<keyword evidence="3" id="KW-0804">Transcription</keyword>
<dbReference type="PROSITE" id="PS00356">
    <property type="entry name" value="HTH_LACI_1"/>
    <property type="match status" value="1"/>
</dbReference>
<gene>
    <name evidence="5" type="ORF">SaccyDRAFT_2250</name>
</gene>
<dbReference type="InterPro" id="IPR028082">
    <property type="entry name" value="Peripla_BP_I"/>
</dbReference>
<evidence type="ECO:0000313" key="5">
    <source>
        <dbReference type="EMBL" id="EHR61134.1"/>
    </source>
</evidence>
<dbReference type="EMBL" id="CM001440">
    <property type="protein sequence ID" value="EHR61134.1"/>
    <property type="molecule type" value="Genomic_DNA"/>
</dbReference>
<protein>
    <submittedName>
        <fullName evidence="5">Transcriptional regulator</fullName>
    </submittedName>
</protein>
<proteinExistence type="predicted"/>
<sequence>MAVTIRDVAKAAGVSASTVSRALSGSELVDPRTREHVLRVADELGYVPNRAARGLITGRTGNLGLILPDLANPFFPEVVKGVQARAREADYSVFLADTDEDPTAELGLVRALAKQVDGIILCSPRMSTEDMRAAATCSCVVAVNRRGAQVPAITIDNVDGMRQAMAHLAALEHRRIGYVAGPRSSWSNRERARGIRLAAEAEGVELVEVGHVPPRFEGGVAAADLVVAAKVTAVVAYNDLVAMGLMSRLASRGIAVPQEISVVGIDDIPLAGMFTPGLTTVSVPKEQCGRAAVELLLKLLDEPGVRAPRREVPTQLLVRDTTTVARRSP</sequence>
<dbReference type="Gene3D" id="3.40.50.2300">
    <property type="match status" value="2"/>
</dbReference>
<evidence type="ECO:0000256" key="2">
    <source>
        <dbReference type="ARBA" id="ARBA00023125"/>
    </source>
</evidence>
<evidence type="ECO:0000313" key="6">
    <source>
        <dbReference type="Proteomes" id="UP000002791"/>
    </source>
</evidence>
<evidence type="ECO:0000256" key="1">
    <source>
        <dbReference type="ARBA" id="ARBA00023015"/>
    </source>
</evidence>
<dbReference type="Pfam" id="PF13377">
    <property type="entry name" value="Peripla_BP_3"/>
    <property type="match status" value="1"/>
</dbReference>
<feature type="domain" description="HTH lacI-type" evidence="4">
    <location>
        <begin position="3"/>
        <end position="57"/>
    </location>
</feature>
<dbReference type="CDD" id="cd06267">
    <property type="entry name" value="PBP1_LacI_sugar_binding-like"/>
    <property type="match status" value="1"/>
</dbReference>
<keyword evidence="6" id="KW-1185">Reference proteome</keyword>
<name>H5XPQ6_9PSEU</name>
<dbReference type="Pfam" id="PF00356">
    <property type="entry name" value="LacI"/>
    <property type="match status" value="1"/>
</dbReference>
<dbReference type="PROSITE" id="PS50932">
    <property type="entry name" value="HTH_LACI_2"/>
    <property type="match status" value="1"/>
</dbReference>
<dbReference type="PANTHER" id="PTHR30146">
    <property type="entry name" value="LACI-RELATED TRANSCRIPTIONAL REPRESSOR"/>
    <property type="match status" value="1"/>
</dbReference>
<dbReference type="AlphaFoldDB" id="H5XPQ6"/>
<organism evidence="5 6">
    <name type="scientific">Saccharomonospora cyanea NA-134</name>
    <dbReference type="NCBI Taxonomy" id="882082"/>
    <lineage>
        <taxon>Bacteria</taxon>
        <taxon>Bacillati</taxon>
        <taxon>Actinomycetota</taxon>
        <taxon>Actinomycetes</taxon>
        <taxon>Pseudonocardiales</taxon>
        <taxon>Pseudonocardiaceae</taxon>
        <taxon>Saccharomonospora</taxon>
    </lineage>
</organism>
<dbReference type="InterPro" id="IPR010982">
    <property type="entry name" value="Lambda_DNA-bd_dom_sf"/>
</dbReference>
<dbReference type="SUPFAM" id="SSF47413">
    <property type="entry name" value="lambda repressor-like DNA-binding domains"/>
    <property type="match status" value="1"/>
</dbReference>
<dbReference type="SMART" id="SM00354">
    <property type="entry name" value="HTH_LACI"/>
    <property type="match status" value="1"/>
</dbReference>
<keyword evidence="1" id="KW-0805">Transcription regulation</keyword>
<evidence type="ECO:0000259" key="4">
    <source>
        <dbReference type="PROSITE" id="PS50932"/>
    </source>
</evidence>
<dbReference type="GO" id="GO:0003700">
    <property type="term" value="F:DNA-binding transcription factor activity"/>
    <property type="evidence" value="ECO:0007669"/>
    <property type="project" value="TreeGrafter"/>
</dbReference>
<dbReference type="CDD" id="cd01392">
    <property type="entry name" value="HTH_LacI"/>
    <property type="match status" value="1"/>
</dbReference>
<dbReference type="Proteomes" id="UP000002791">
    <property type="component" value="Chromosome"/>
</dbReference>
<dbReference type="eggNOG" id="COG1609">
    <property type="taxonomic scope" value="Bacteria"/>
</dbReference>
<dbReference type="OrthoDB" id="3258243at2"/>
<accession>H5XPQ6</accession>
<dbReference type="InterPro" id="IPR000843">
    <property type="entry name" value="HTH_LacI"/>
</dbReference>
<dbReference type="HOGENOM" id="CLU_037628_6_0_11"/>
<dbReference type="PANTHER" id="PTHR30146:SF138">
    <property type="entry name" value="TRANSCRIPTIONAL REGULATORY PROTEIN"/>
    <property type="match status" value="1"/>
</dbReference>